<dbReference type="AlphaFoldDB" id="A0A9Q3EKJ4"/>
<proteinExistence type="predicted"/>
<accession>A0A9Q3EKJ4</accession>
<dbReference type="EMBL" id="AVOT02030721">
    <property type="protein sequence ID" value="MBW0524011.1"/>
    <property type="molecule type" value="Genomic_DNA"/>
</dbReference>
<sequence>MIISAIISSRYNIPHRDSHILTPSMRLLIKSSISISGGDFTPTFYILQDLSTIFEKIILEPLIENFICCPQHFFLNGLTESVTTDQAHCQTHNEPNYHDPPCTQSLGKLINLVEPCTQTTTNIKKRLIPTKNFIYQPLENWISSFLQRAGIMETLHQNQQSQKPEGSPKCDIWDGLVWRCLTGTRILNDPPFMSIPCALAFLIYVDWFNTQGKSTHLARIGHIMLICINLPQVEY</sequence>
<gene>
    <name evidence="1" type="ORF">O181_063726</name>
</gene>
<evidence type="ECO:0000313" key="2">
    <source>
        <dbReference type="Proteomes" id="UP000765509"/>
    </source>
</evidence>
<comment type="caution">
    <text evidence="1">The sequence shown here is derived from an EMBL/GenBank/DDBJ whole genome shotgun (WGS) entry which is preliminary data.</text>
</comment>
<evidence type="ECO:0000313" key="1">
    <source>
        <dbReference type="EMBL" id="MBW0524011.1"/>
    </source>
</evidence>
<reference evidence="1" key="1">
    <citation type="submission" date="2021-03" db="EMBL/GenBank/DDBJ databases">
        <title>Draft genome sequence of rust myrtle Austropuccinia psidii MF-1, a brazilian biotype.</title>
        <authorList>
            <person name="Quecine M.C."/>
            <person name="Pachon D.M.R."/>
            <person name="Bonatelli M.L."/>
            <person name="Correr F.H."/>
            <person name="Franceschini L.M."/>
            <person name="Leite T.F."/>
            <person name="Margarido G.R.A."/>
            <person name="Almeida C.A."/>
            <person name="Ferrarezi J.A."/>
            <person name="Labate C.A."/>
        </authorList>
    </citation>
    <scope>NUCLEOTIDE SEQUENCE</scope>
    <source>
        <strain evidence="1">MF-1</strain>
    </source>
</reference>
<organism evidence="1 2">
    <name type="scientific">Austropuccinia psidii MF-1</name>
    <dbReference type="NCBI Taxonomy" id="1389203"/>
    <lineage>
        <taxon>Eukaryota</taxon>
        <taxon>Fungi</taxon>
        <taxon>Dikarya</taxon>
        <taxon>Basidiomycota</taxon>
        <taxon>Pucciniomycotina</taxon>
        <taxon>Pucciniomycetes</taxon>
        <taxon>Pucciniales</taxon>
        <taxon>Sphaerophragmiaceae</taxon>
        <taxon>Austropuccinia</taxon>
    </lineage>
</organism>
<name>A0A9Q3EKJ4_9BASI</name>
<dbReference type="Proteomes" id="UP000765509">
    <property type="component" value="Unassembled WGS sequence"/>
</dbReference>
<protein>
    <submittedName>
        <fullName evidence="1">Uncharacterized protein</fullName>
    </submittedName>
</protein>
<keyword evidence="2" id="KW-1185">Reference proteome</keyword>